<gene>
    <name evidence="2" type="ORF">BU52_28520</name>
</gene>
<evidence type="ECO:0000313" key="2">
    <source>
        <dbReference type="EMBL" id="KES03784.1"/>
    </source>
</evidence>
<dbReference type="eggNOG" id="ENOG5031SXA">
    <property type="taxonomic scope" value="Bacteria"/>
</dbReference>
<accession>A0A081XJR1</accession>
<reference evidence="2 3" key="1">
    <citation type="submission" date="2014-02" db="EMBL/GenBank/DDBJ databases">
        <title>The genome announcement of Streptomyces toyocaensis NRRL15009.</title>
        <authorList>
            <person name="Hong H.-J."/>
            <person name="Kwun M.J."/>
        </authorList>
    </citation>
    <scope>NUCLEOTIDE SEQUENCE [LARGE SCALE GENOMIC DNA]</scope>
    <source>
        <strain evidence="2 3">NRRL 15009</strain>
    </source>
</reference>
<evidence type="ECO:0008006" key="4">
    <source>
        <dbReference type="Google" id="ProtNLM"/>
    </source>
</evidence>
<comment type="caution">
    <text evidence="2">The sequence shown here is derived from an EMBL/GenBank/DDBJ whole genome shotgun (WGS) entry which is preliminary data.</text>
</comment>
<dbReference type="PROSITE" id="PS51257">
    <property type="entry name" value="PROKAR_LIPOPROTEIN"/>
    <property type="match status" value="1"/>
</dbReference>
<dbReference type="EMBL" id="JFCB01000034">
    <property type="protein sequence ID" value="KES03784.1"/>
    <property type="molecule type" value="Genomic_DNA"/>
</dbReference>
<dbReference type="AlphaFoldDB" id="A0A081XJR1"/>
<organism evidence="2 3">
    <name type="scientific">Streptomyces toyocaensis</name>
    <dbReference type="NCBI Taxonomy" id="55952"/>
    <lineage>
        <taxon>Bacteria</taxon>
        <taxon>Bacillati</taxon>
        <taxon>Actinomycetota</taxon>
        <taxon>Actinomycetes</taxon>
        <taxon>Kitasatosporales</taxon>
        <taxon>Streptomycetaceae</taxon>
        <taxon>Streptomyces</taxon>
    </lineage>
</organism>
<evidence type="ECO:0000256" key="1">
    <source>
        <dbReference type="SAM" id="MobiDB-lite"/>
    </source>
</evidence>
<evidence type="ECO:0000313" key="3">
    <source>
        <dbReference type="Proteomes" id="UP000028341"/>
    </source>
</evidence>
<sequence length="150" mass="15622">MRRSALTAAAVATLFLAGGCSDEPEAKRPSPPAPTASSGKPTQTPTTQPPSLDLPKNAQTLIAETTGNKDQELPAFTPREGAYTLYAACEGKGKVSIVDRDSSNPHPVTCNGVGTVGVVYEDEKPQHLTIQVTGGTSVWKIAVISGNHQP</sequence>
<proteinExistence type="predicted"/>
<protein>
    <recommendedName>
        <fullName evidence="4">Lipoprotein</fullName>
    </recommendedName>
</protein>
<name>A0A081XJR1_STRTO</name>
<feature type="region of interest" description="Disordered" evidence="1">
    <location>
        <begin position="17"/>
        <end position="56"/>
    </location>
</feature>
<keyword evidence="3" id="KW-1185">Reference proteome</keyword>
<feature type="compositionally biased region" description="Low complexity" evidence="1">
    <location>
        <begin position="41"/>
        <end position="50"/>
    </location>
</feature>
<dbReference type="Proteomes" id="UP000028341">
    <property type="component" value="Unassembled WGS sequence"/>
</dbReference>